<protein>
    <submittedName>
        <fullName evidence="1">Uncharacterized protein</fullName>
    </submittedName>
</protein>
<name>A0A9D1PLL8_9BACI</name>
<reference evidence="1" key="2">
    <citation type="submission" date="2021-04" db="EMBL/GenBank/DDBJ databases">
        <authorList>
            <person name="Gilroy R."/>
        </authorList>
    </citation>
    <scope>NUCLEOTIDE SEQUENCE</scope>
    <source>
        <strain evidence="1">CHK169-2315</strain>
    </source>
</reference>
<dbReference type="AlphaFoldDB" id="A0A9D1PLL8"/>
<proteinExistence type="predicted"/>
<sequence>MKKPYGEFNTFTVKDIEVRIKNEYNEFISRIIKGDNMEIIKDLLEKKESNFVNLFADMYVATYRIQHELNNIQRMINDRNDELNKLLDLYDKTMNLVVKKLDEDEI</sequence>
<organism evidence="1 2">
    <name type="scientific">Candidatus Pseudogracilibacillus intestinigallinarum</name>
    <dbReference type="NCBI Taxonomy" id="2838742"/>
    <lineage>
        <taxon>Bacteria</taxon>
        <taxon>Bacillati</taxon>
        <taxon>Bacillota</taxon>
        <taxon>Bacilli</taxon>
        <taxon>Bacillales</taxon>
        <taxon>Bacillaceae</taxon>
        <taxon>Pseudogracilibacillus</taxon>
    </lineage>
</organism>
<dbReference type="Proteomes" id="UP000823937">
    <property type="component" value="Unassembled WGS sequence"/>
</dbReference>
<dbReference type="EMBL" id="DXHX01000064">
    <property type="protein sequence ID" value="HIV74317.1"/>
    <property type="molecule type" value="Genomic_DNA"/>
</dbReference>
<accession>A0A9D1PLL8</accession>
<comment type="caution">
    <text evidence="1">The sequence shown here is derived from an EMBL/GenBank/DDBJ whole genome shotgun (WGS) entry which is preliminary data.</text>
</comment>
<reference evidence="1" key="1">
    <citation type="journal article" date="2021" name="PeerJ">
        <title>Extensive microbial diversity within the chicken gut microbiome revealed by metagenomics and culture.</title>
        <authorList>
            <person name="Gilroy R."/>
            <person name="Ravi A."/>
            <person name="Getino M."/>
            <person name="Pursley I."/>
            <person name="Horton D.L."/>
            <person name="Alikhan N.F."/>
            <person name="Baker D."/>
            <person name="Gharbi K."/>
            <person name="Hall N."/>
            <person name="Watson M."/>
            <person name="Adriaenssens E.M."/>
            <person name="Foster-Nyarko E."/>
            <person name="Jarju S."/>
            <person name="Secka A."/>
            <person name="Antonio M."/>
            <person name="Oren A."/>
            <person name="Chaudhuri R.R."/>
            <person name="La Ragione R."/>
            <person name="Hildebrand F."/>
            <person name="Pallen M.J."/>
        </authorList>
    </citation>
    <scope>NUCLEOTIDE SEQUENCE</scope>
    <source>
        <strain evidence="1">CHK169-2315</strain>
    </source>
</reference>
<evidence type="ECO:0000313" key="1">
    <source>
        <dbReference type="EMBL" id="HIV74317.1"/>
    </source>
</evidence>
<evidence type="ECO:0000313" key="2">
    <source>
        <dbReference type="Proteomes" id="UP000823937"/>
    </source>
</evidence>
<gene>
    <name evidence="1" type="ORF">H9895_04460</name>
</gene>